<evidence type="ECO:0000256" key="2">
    <source>
        <dbReference type="SAM" id="Phobius"/>
    </source>
</evidence>
<feature type="transmembrane region" description="Helical" evidence="2">
    <location>
        <begin position="6"/>
        <end position="24"/>
    </location>
</feature>
<sequence>MFSVRSAAIAAVTLWVFMLFYLSAQLFSLQGKARYEEAAVSGQLEEALQDLRQLRAQYENLRELIKAERKERAELDRNLVRMAKYDTFFPYFTRTKSDIVSFLRSFHRICFYQKYNISNNY</sequence>
<keyword evidence="2" id="KW-0472">Membrane</keyword>
<name>A0A3P7N3X4_CYLGO</name>
<accession>A0A3P7N3X4</accession>
<keyword evidence="2" id="KW-1133">Transmembrane helix</keyword>
<dbReference type="OrthoDB" id="10439074at2759"/>
<evidence type="ECO:0000313" key="3">
    <source>
        <dbReference type="EMBL" id="VDN29938.1"/>
    </source>
</evidence>
<dbReference type="Proteomes" id="UP000271889">
    <property type="component" value="Unassembled WGS sequence"/>
</dbReference>
<keyword evidence="1" id="KW-0175">Coiled coil</keyword>
<organism evidence="3 4">
    <name type="scientific">Cylicostephanus goldi</name>
    <name type="common">Nematode worm</name>
    <dbReference type="NCBI Taxonomy" id="71465"/>
    <lineage>
        <taxon>Eukaryota</taxon>
        <taxon>Metazoa</taxon>
        <taxon>Ecdysozoa</taxon>
        <taxon>Nematoda</taxon>
        <taxon>Chromadorea</taxon>
        <taxon>Rhabditida</taxon>
        <taxon>Rhabditina</taxon>
        <taxon>Rhabditomorpha</taxon>
        <taxon>Strongyloidea</taxon>
        <taxon>Strongylidae</taxon>
        <taxon>Cylicostephanus</taxon>
    </lineage>
</organism>
<protein>
    <submittedName>
        <fullName evidence="3">Uncharacterized protein</fullName>
    </submittedName>
</protein>
<proteinExistence type="predicted"/>
<feature type="coiled-coil region" evidence="1">
    <location>
        <begin position="37"/>
        <end position="78"/>
    </location>
</feature>
<evidence type="ECO:0000256" key="1">
    <source>
        <dbReference type="SAM" id="Coils"/>
    </source>
</evidence>
<keyword evidence="4" id="KW-1185">Reference proteome</keyword>
<dbReference type="AlphaFoldDB" id="A0A3P7N3X4"/>
<evidence type="ECO:0000313" key="4">
    <source>
        <dbReference type="Proteomes" id="UP000271889"/>
    </source>
</evidence>
<dbReference type="EMBL" id="UYRV01116196">
    <property type="protein sequence ID" value="VDN29938.1"/>
    <property type="molecule type" value="Genomic_DNA"/>
</dbReference>
<gene>
    <name evidence="3" type="ORF">CGOC_LOCUS11408</name>
</gene>
<keyword evidence="2" id="KW-0812">Transmembrane</keyword>
<reference evidence="3 4" key="1">
    <citation type="submission" date="2018-11" db="EMBL/GenBank/DDBJ databases">
        <authorList>
            <consortium name="Pathogen Informatics"/>
        </authorList>
    </citation>
    <scope>NUCLEOTIDE SEQUENCE [LARGE SCALE GENOMIC DNA]</scope>
</reference>